<dbReference type="Gene3D" id="3.40.630.10">
    <property type="entry name" value="Zn peptidases"/>
    <property type="match status" value="1"/>
</dbReference>
<name>A0ABP8ICC3_9BACT</name>
<reference evidence="3" key="1">
    <citation type="journal article" date="2019" name="Int. J. Syst. Evol. Microbiol.">
        <title>The Global Catalogue of Microorganisms (GCM) 10K type strain sequencing project: providing services to taxonomists for standard genome sequencing and annotation.</title>
        <authorList>
            <consortium name="The Broad Institute Genomics Platform"/>
            <consortium name="The Broad Institute Genome Sequencing Center for Infectious Disease"/>
            <person name="Wu L."/>
            <person name="Ma J."/>
        </authorList>
    </citation>
    <scope>NUCLEOTIDE SEQUENCE [LARGE SCALE GENOMIC DNA]</scope>
    <source>
        <strain evidence="3">JCM 17923</strain>
    </source>
</reference>
<proteinExistence type="predicted"/>
<accession>A0ABP8ICC3</accession>
<gene>
    <name evidence="2" type="ORF">GCM10023185_18730</name>
</gene>
<dbReference type="EMBL" id="BAABGZ010000018">
    <property type="protein sequence ID" value="GAA4355672.1"/>
    <property type="molecule type" value="Genomic_DNA"/>
</dbReference>
<evidence type="ECO:0000313" key="2">
    <source>
        <dbReference type="EMBL" id="GAA4355672.1"/>
    </source>
</evidence>
<dbReference type="SUPFAM" id="SSF53187">
    <property type="entry name" value="Zn-dependent exopeptidases"/>
    <property type="match status" value="1"/>
</dbReference>
<dbReference type="Proteomes" id="UP001501153">
    <property type="component" value="Unassembled WGS sequence"/>
</dbReference>
<evidence type="ECO:0000313" key="3">
    <source>
        <dbReference type="Proteomes" id="UP001501153"/>
    </source>
</evidence>
<organism evidence="2 3">
    <name type="scientific">Hymenobacter saemangeumensis</name>
    <dbReference type="NCBI Taxonomy" id="1084522"/>
    <lineage>
        <taxon>Bacteria</taxon>
        <taxon>Pseudomonadati</taxon>
        <taxon>Bacteroidota</taxon>
        <taxon>Cytophagia</taxon>
        <taxon>Cytophagales</taxon>
        <taxon>Hymenobacteraceae</taxon>
        <taxon>Hymenobacter</taxon>
    </lineage>
</organism>
<dbReference type="InterPro" id="IPR007484">
    <property type="entry name" value="Peptidase_M28"/>
</dbReference>
<sequence length="172" mass="19457">MDSFDLGVDIIFFDAEDQGVPKGREQEDPQNRSWCIGSRYWAHLPHQPNYQAEYGILLDMVGAQNAVFYREGMSAQSAPELQRRVWAIARALGSTSFRDSLSVSVIDDHLPIINALHIPMLDIVELNAKKPHFGAYHHTHLDNLGIIDKETLQQVGRVVLQVVVLENQRAKE</sequence>
<comment type="caution">
    <text evidence="2">The sequence shown here is derived from an EMBL/GenBank/DDBJ whole genome shotgun (WGS) entry which is preliminary data.</text>
</comment>
<feature type="domain" description="Peptidase M28" evidence="1">
    <location>
        <begin position="5"/>
        <end position="163"/>
    </location>
</feature>
<dbReference type="Pfam" id="PF04389">
    <property type="entry name" value="Peptidase_M28"/>
    <property type="match status" value="1"/>
</dbReference>
<keyword evidence="3" id="KW-1185">Reference proteome</keyword>
<evidence type="ECO:0000259" key="1">
    <source>
        <dbReference type="Pfam" id="PF04389"/>
    </source>
</evidence>
<protein>
    <recommendedName>
        <fullName evidence="1">Peptidase M28 domain-containing protein</fullName>
    </recommendedName>
</protein>